<dbReference type="PANTHER" id="PTHR24300">
    <property type="entry name" value="CYTOCHROME P450 508A4-RELATED"/>
    <property type="match status" value="1"/>
</dbReference>
<evidence type="ECO:0000313" key="15">
    <source>
        <dbReference type="EMBL" id="DBA25632.1"/>
    </source>
</evidence>
<dbReference type="PRINTS" id="PR01684">
    <property type="entry name" value="EP450ICYP2A"/>
</dbReference>
<dbReference type="GO" id="GO:0008392">
    <property type="term" value="F:arachidonate epoxygenase activity"/>
    <property type="evidence" value="ECO:0007669"/>
    <property type="project" value="TreeGrafter"/>
</dbReference>
<dbReference type="CDD" id="cd11026">
    <property type="entry name" value="CYP2"/>
    <property type="match status" value="1"/>
</dbReference>
<proteinExistence type="inferred from homology"/>
<dbReference type="GO" id="GO:0005789">
    <property type="term" value="C:endoplasmic reticulum membrane"/>
    <property type="evidence" value="ECO:0007669"/>
    <property type="project" value="UniProtKB-SubCell"/>
</dbReference>
<evidence type="ECO:0000256" key="10">
    <source>
        <dbReference type="ARBA" id="ARBA00023004"/>
    </source>
</evidence>
<dbReference type="PROSITE" id="PS00086">
    <property type="entry name" value="CYTOCHROME_P450"/>
    <property type="match status" value="1"/>
</dbReference>
<dbReference type="InterPro" id="IPR002401">
    <property type="entry name" value="Cyt_P450_E_grp-I"/>
</dbReference>
<dbReference type="InterPro" id="IPR008067">
    <property type="entry name" value="Cyt_P450_E_grp-I_CYP2A-like"/>
</dbReference>
<dbReference type="FunFam" id="1.10.630.10:FF:000238">
    <property type="entry name" value="Cytochrome P450 2A6"/>
    <property type="match status" value="1"/>
</dbReference>
<evidence type="ECO:0000256" key="4">
    <source>
        <dbReference type="ARBA" id="ARBA00010617"/>
    </source>
</evidence>
<evidence type="ECO:0000256" key="9">
    <source>
        <dbReference type="ARBA" id="ARBA00023002"/>
    </source>
</evidence>
<keyword evidence="8" id="KW-0492">Microsome</keyword>
<keyword evidence="7" id="KW-0256">Endoplasmic reticulum</keyword>
<evidence type="ECO:0000256" key="7">
    <source>
        <dbReference type="ARBA" id="ARBA00022824"/>
    </source>
</evidence>
<comment type="similarity">
    <text evidence="4 14">Belongs to the cytochrome P450 family.</text>
</comment>
<comment type="caution">
    <text evidence="15">The sequence shown here is derived from an EMBL/GenBank/DDBJ whole genome shotgun (WGS) entry which is preliminary data.</text>
</comment>
<evidence type="ECO:0000256" key="14">
    <source>
        <dbReference type="RuleBase" id="RU000461"/>
    </source>
</evidence>
<evidence type="ECO:0000256" key="1">
    <source>
        <dbReference type="ARBA" id="ARBA00001971"/>
    </source>
</evidence>
<dbReference type="GO" id="GO:0019373">
    <property type="term" value="P:epoxygenase P450 pathway"/>
    <property type="evidence" value="ECO:0007669"/>
    <property type="project" value="TreeGrafter"/>
</dbReference>
<keyword evidence="5 13" id="KW-0349">Heme</keyword>
<evidence type="ECO:0000256" key="5">
    <source>
        <dbReference type="ARBA" id="ARBA00022617"/>
    </source>
</evidence>
<gene>
    <name evidence="15" type="ORF">GDO54_009997</name>
</gene>
<dbReference type="InterPro" id="IPR017972">
    <property type="entry name" value="Cyt_P450_CS"/>
</dbReference>
<comment type="cofactor">
    <cofactor evidence="1 13">
        <name>heme</name>
        <dbReference type="ChEBI" id="CHEBI:30413"/>
    </cofactor>
</comment>
<evidence type="ECO:0000313" key="16">
    <source>
        <dbReference type="Proteomes" id="UP001181693"/>
    </source>
</evidence>
<keyword evidence="6 13" id="KW-0479">Metal-binding</keyword>
<dbReference type="Pfam" id="PF00067">
    <property type="entry name" value="p450"/>
    <property type="match status" value="1"/>
</dbReference>
<keyword evidence="9 14" id="KW-0560">Oxidoreductase</keyword>
<reference evidence="15" key="1">
    <citation type="thesis" date="2020" institute="ProQuest LLC" country="789 East Eisenhower Parkway, Ann Arbor, MI, USA">
        <title>Comparative Genomics and Chromosome Evolution.</title>
        <authorList>
            <person name="Mudd A.B."/>
        </authorList>
    </citation>
    <scope>NUCLEOTIDE SEQUENCE</scope>
    <source>
        <strain evidence="15">1538</strain>
        <tissue evidence="15">Blood</tissue>
    </source>
</reference>
<keyword evidence="16" id="KW-1185">Reference proteome</keyword>
<dbReference type="SUPFAM" id="SSF48264">
    <property type="entry name" value="Cytochrome P450"/>
    <property type="match status" value="1"/>
</dbReference>
<evidence type="ECO:0000256" key="2">
    <source>
        <dbReference type="ARBA" id="ARBA00004174"/>
    </source>
</evidence>
<dbReference type="GO" id="GO:0005506">
    <property type="term" value="F:iron ion binding"/>
    <property type="evidence" value="ECO:0007669"/>
    <property type="project" value="InterPro"/>
</dbReference>
<dbReference type="InterPro" id="IPR050182">
    <property type="entry name" value="Cytochrome_P450_fam2"/>
</dbReference>
<accession>A0AAV3AGC2</accession>
<dbReference type="PANTHER" id="PTHR24300:SF389">
    <property type="entry name" value="CYTOCHROME P450 2C20"/>
    <property type="match status" value="1"/>
</dbReference>
<dbReference type="GO" id="GO:0016712">
    <property type="term" value="F:oxidoreductase activity, acting on paired donors, with incorporation or reduction of molecular oxygen, reduced flavin or flavoprotein as one donor, and incorporation of one atom of oxygen"/>
    <property type="evidence" value="ECO:0007669"/>
    <property type="project" value="InterPro"/>
</dbReference>
<dbReference type="InterPro" id="IPR036396">
    <property type="entry name" value="Cyt_P450_sf"/>
</dbReference>
<comment type="subcellular location">
    <subcellularLocation>
        <location evidence="3">Endoplasmic reticulum membrane</location>
        <topology evidence="3">Peripheral membrane protein</topology>
    </subcellularLocation>
    <subcellularLocation>
        <location evidence="2">Microsome membrane</location>
        <topology evidence="2">Peripheral membrane protein</topology>
    </subcellularLocation>
</comment>
<dbReference type="GO" id="GO:0020037">
    <property type="term" value="F:heme binding"/>
    <property type="evidence" value="ECO:0007669"/>
    <property type="project" value="InterPro"/>
</dbReference>
<evidence type="ECO:0000256" key="3">
    <source>
        <dbReference type="ARBA" id="ARBA00004406"/>
    </source>
</evidence>
<evidence type="ECO:0000256" key="13">
    <source>
        <dbReference type="PIRSR" id="PIRSR602401-1"/>
    </source>
</evidence>
<feature type="binding site" description="axial binding residue" evidence="13">
    <location>
        <position position="435"/>
    </location>
    <ligand>
        <name>heme</name>
        <dbReference type="ChEBI" id="CHEBI:30413"/>
    </ligand>
    <ligandPart>
        <name>Fe</name>
        <dbReference type="ChEBI" id="CHEBI:18248"/>
    </ligandPart>
</feature>
<dbReference type="EMBL" id="DYDO01000004">
    <property type="protein sequence ID" value="DBA25632.1"/>
    <property type="molecule type" value="Genomic_DNA"/>
</dbReference>
<dbReference type="GO" id="GO:0006805">
    <property type="term" value="P:xenobiotic metabolic process"/>
    <property type="evidence" value="ECO:0007669"/>
    <property type="project" value="TreeGrafter"/>
</dbReference>
<keyword evidence="10 13" id="KW-0408">Iron</keyword>
<evidence type="ECO:0000256" key="11">
    <source>
        <dbReference type="ARBA" id="ARBA00023033"/>
    </source>
</evidence>
<dbReference type="Gene3D" id="1.10.630.10">
    <property type="entry name" value="Cytochrome P450"/>
    <property type="match status" value="1"/>
</dbReference>
<dbReference type="AlphaFoldDB" id="A0AAV3AGC2"/>
<dbReference type="PRINTS" id="PR00385">
    <property type="entry name" value="P450"/>
</dbReference>
<dbReference type="InterPro" id="IPR001128">
    <property type="entry name" value="Cyt_P450"/>
</dbReference>
<organism evidence="15 16">
    <name type="scientific">Pyxicephalus adspersus</name>
    <name type="common">African bullfrog</name>
    <dbReference type="NCBI Taxonomy" id="30357"/>
    <lineage>
        <taxon>Eukaryota</taxon>
        <taxon>Metazoa</taxon>
        <taxon>Chordata</taxon>
        <taxon>Craniata</taxon>
        <taxon>Vertebrata</taxon>
        <taxon>Euteleostomi</taxon>
        <taxon>Amphibia</taxon>
        <taxon>Batrachia</taxon>
        <taxon>Anura</taxon>
        <taxon>Neobatrachia</taxon>
        <taxon>Ranoidea</taxon>
        <taxon>Pyxicephalidae</taxon>
        <taxon>Pyxicephalinae</taxon>
        <taxon>Pyxicephalus</taxon>
    </lineage>
</organism>
<name>A0AAV3AGC2_PYXAD</name>
<protein>
    <submittedName>
        <fullName evidence="15">Uncharacterized protein</fullName>
    </submittedName>
</protein>
<evidence type="ECO:0000256" key="6">
    <source>
        <dbReference type="ARBA" id="ARBA00022723"/>
    </source>
</evidence>
<dbReference type="Proteomes" id="UP001181693">
    <property type="component" value="Unassembled WGS sequence"/>
</dbReference>
<evidence type="ECO:0000256" key="12">
    <source>
        <dbReference type="ARBA" id="ARBA00023136"/>
    </source>
</evidence>
<evidence type="ECO:0000256" key="8">
    <source>
        <dbReference type="ARBA" id="ARBA00022848"/>
    </source>
</evidence>
<keyword evidence="12" id="KW-0472">Membrane</keyword>
<keyword evidence="11 14" id="KW-0503">Monooxygenase</keyword>
<dbReference type="PRINTS" id="PR00463">
    <property type="entry name" value="EP450I"/>
</dbReference>
<sequence>MDILTLSLCSLLLFYFIITTWRIHKMRLRLPPGPTPLPFIGNLLQVSFALYQFYPKLCKQYGPVFTVWFGSKPVVALCGYDVIKEALISHAHQFSARGSMPISERLARGYGIISTNGERWQQVRRFAVSTLRNFGMGKRSMEERVQEECQNLIKAIKDMKGEAFNPHTVIGCAVSNVINLVVFGRRWDYEDETLLKFLSVINNMFNFIRRPLGVAYVAFESLMKHFPGPHRKMFADCEDVKSFIKEEINSHRKSLDSESPRDFIDCFLIQANKEKDERNSEFCTENLLVSVFELFFAGTETTSSTLQFSLLVMIKHQKIQERIQEEIDSVIGMDRLPSITDRLQMPYTNAVTNEIMRYLDIAPMALAHKVSEDTTFRGFTIPKGTTVFPLIGSALSDPKHWKSPYDFNPENFLDENGKFCPQEALIPFSAGKRICPGESLARMEIFLFLTALLQNFSFQPVNPTDTFNLEVLRRAVRKEGLTYNLRANPRMGKRNS</sequence>